<proteinExistence type="predicted"/>
<organism evidence="1 2">
    <name type="scientific">Pisum sativum</name>
    <name type="common">Garden pea</name>
    <name type="synonym">Lathyrus oleraceus</name>
    <dbReference type="NCBI Taxonomy" id="3888"/>
    <lineage>
        <taxon>Eukaryota</taxon>
        <taxon>Viridiplantae</taxon>
        <taxon>Streptophyta</taxon>
        <taxon>Embryophyta</taxon>
        <taxon>Tracheophyta</taxon>
        <taxon>Spermatophyta</taxon>
        <taxon>Magnoliopsida</taxon>
        <taxon>eudicotyledons</taxon>
        <taxon>Gunneridae</taxon>
        <taxon>Pentapetalae</taxon>
        <taxon>rosids</taxon>
        <taxon>fabids</taxon>
        <taxon>Fabales</taxon>
        <taxon>Fabaceae</taxon>
        <taxon>Papilionoideae</taxon>
        <taxon>50 kb inversion clade</taxon>
        <taxon>NPAAA clade</taxon>
        <taxon>Hologalegina</taxon>
        <taxon>IRL clade</taxon>
        <taxon>Fabeae</taxon>
        <taxon>Lathyrus</taxon>
    </lineage>
</organism>
<dbReference type="Proteomes" id="UP001058974">
    <property type="component" value="Chromosome 4"/>
</dbReference>
<protein>
    <submittedName>
        <fullName evidence="1">Uncharacterized protein</fullName>
    </submittedName>
</protein>
<accession>A0A9D5AWM9</accession>
<dbReference type="AlphaFoldDB" id="A0A9D5AWM9"/>
<dbReference type="EMBL" id="JAMSHJ010000004">
    <property type="protein sequence ID" value="KAI5421896.1"/>
    <property type="molecule type" value="Genomic_DNA"/>
</dbReference>
<keyword evidence="2" id="KW-1185">Reference proteome</keyword>
<gene>
    <name evidence="1" type="ORF">KIW84_045373</name>
</gene>
<dbReference type="Gramene" id="Psat04G0537300-T1">
    <property type="protein sequence ID" value="KAI5421896.1"/>
    <property type="gene ID" value="KIW84_045373"/>
</dbReference>
<evidence type="ECO:0000313" key="1">
    <source>
        <dbReference type="EMBL" id="KAI5421896.1"/>
    </source>
</evidence>
<name>A0A9D5AWM9_PEA</name>
<evidence type="ECO:0000313" key="2">
    <source>
        <dbReference type="Proteomes" id="UP001058974"/>
    </source>
</evidence>
<reference evidence="1 2" key="1">
    <citation type="journal article" date="2022" name="Nat. Genet.">
        <title>Improved pea reference genome and pan-genome highlight genomic features and evolutionary characteristics.</title>
        <authorList>
            <person name="Yang T."/>
            <person name="Liu R."/>
            <person name="Luo Y."/>
            <person name="Hu S."/>
            <person name="Wang D."/>
            <person name="Wang C."/>
            <person name="Pandey M.K."/>
            <person name="Ge S."/>
            <person name="Xu Q."/>
            <person name="Li N."/>
            <person name="Li G."/>
            <person name="Huang Y."/>
            <person name="Saxena R.K."/>
            <person name="Ji Y."/>
            <person name="Li M."/>
            <person name="Yan X."/>
            <person name="He Y."/>
            <person name="Liu Y."/>
            <person name="Wang X."/>
            <person name="Xiang C."/>
            <person name="Varshney R.K."/>
            <person name="Ding H."/>
            <person name="Gao S."/>
            <person name="Zong X."/>
        </authorList>
    </citation>
    <scope>NUCLEOTIDE SEQUENCE [LARGE SCALE GENOMIC DNA]</scope>
    <source>
        <strain evidence="1 2">cv. Zhongwan 6</strain>
    </source>
</reference>
<comment type="caution">
    <text evidence="1">The sequence shown here is derived from an EMBL/GenBank/DDBJ whole genome shotgun (WGS) entry which is preliminary data.</text>
</comment>
<sequence length="222" mass="24882">MKAQDSRVQQWGVIAKNKDEYVKLAMKKLAFDIPALQNLRLSLQKLMSKYLIFDKASVNLGLESVNKSPSPHNLRRSSQITIVNTPKPKEKSKGEFRQHSRSIRICEDGAHHNSRSYASFAILGFSALSFRNAGPCVYHGNCKTVSCYWHAYAMWLVPHSPHCNLQNTTSTILEHIQASAFTNAVKLTGQILVIAPGDEDALRCKVVTLINSCIVLEKWMLA</sequence>
<dbReference type="Gene3D" id="1.25.40.10">
    <property type="entry name" value="Tetratricopeptide repeat domain"/>
    <property type="match status" value="1"/>
</dbReference>
<dbReference type="InterPro" id="IPR011990">
    <property type="entry name" value="TPR-like_helical_dom_sf"/>
</dbReference>